<feature type="transmembrane region" description="Helical" evidence="6">
    <location>
        <begin position="54"/>
        <end position="72"/>
    </location>
</feature>
<accession>A0A3T1DBW2</accession>
<dbReference type="GO" id="GO:0046943">
    <property type="term" value="F:carboxylic acid transmembrane transporter activity"/>
    <property type="evidence" value="ECO:0007669"/>
    <property type="project" value="TreeGrafter"/>
</dbReference>
<reference evidence="8 9" key="1">
    <citation type="submission" date="2019-01" db="EMBL/GenBank/DDBJ databases">
        <title>Complete genome sequence of Cohnella hallensis HS21 isolated from Korean fir (Abies koreana) rhizospheric soil.</title>
        <authorList>
            <person name="Jiang L."/>
            <person name="Kang S.W."/>
            <person name="Kim S."/>
            <person name="Jung J."/>
            <person name="Kim C.Y."/>
            <person name="Kim D.H."/>
            <person name="Kim S.W."/>
            <person name="Lee J."/>
        </authorList>
    </citation>
    <scope>NUCLEOTIDE SEQUENCE [LARGE SCALE GENOMIC DNA]</scope>
    <source>
        <strain evidence="8 9">HS21</strain>
    </source>
</reference>
<dbReference type="InterPro" id="IPR020846">
    <property type="entry name" value="MFS_dom"/>
</dbReference>
<sequence>MEEWHIKTKLIMNSRQKLLWPILILGAFFEGFDDAVLSIALPYIVDDFDVSTQMSGYALSIVAIGTMVAFFVSRMADKIGRRNVYLASVYSYSVFSLFTAFAPNIEVFIFLQFAARIFLIGSWSVGYIILCEEFEPEHRGSVVGRFQLTAVFGALLIGILLPIITKLGLNWRVLYAVGVFPLIPVFLLRKRLPETEAFLRSQEARKLDKQLPKAEFFAPWKKPFLLYTVIMSLVWLFLYFGIKGTLNFFTLRVVEELHWTPTMVSIGLLTQTVTGMLVIALNGKLMDRIGRKRAATIIIIVGSVFSVLIFTLHNFYAVLFSSIIAAGFVNSFLIVGSTLTNELFPTEIRANAMAWSNNIVGRLGQILVPITVTTLALSLGLGNAAALAVSLPILSLLLILFFLPETGKRVTKQTANPQELTNSL</sequence>
<dbReference type="Gene3D" id="1.20.1250.20">
    <property type="entry name" value="MFS general substrate transporter like domains"/>
    <property type="match status" value="2"/>
</dbReference>
<feature type="transmembrane region" description="Helical" evidence="6">
    <location>
        <begin position="262"/>
        <end position="282"/>
    </location>
</feature>
<keyword evidence="2" id="KW-0813">Transport</keyword>
<feature type="transmembrane region" description="Helical" evidence="6">
    <location>
        <begin position="108"/>
        <end position="130"/>
    </location>
</feature>
<dbReference type="InterPro" id="IPR036259">
    <property type="entry name" value="MFS_trans_sf"/>
</dbReference>
<dbReference type="PROSITE" id="PS50850">
    <property type="entry name" value="MFS"/>
    <property type="match status" value="1"/>
</dbReference>
<evidence type="ECO:0000313" key="8">
    <source>
        <dbReference type="EMBL" id="BBI35600.1"/>
    </source>
</evidence>
<feature type="transmembrane region" description="Helical" evidence="6">
    <location>
        <begin position="318"/>
        <end position="339"/>
    </location>
</feature>
<protein>
    <submittedName>
        <fullName evidence="8">MFS transporter</fullName>
    </submittedName>
</protein>
<dbReference type="Proteomes" id="UP000289856">
    <property type="component" value="Chromosome"/>
</dbReference>
<feature type="transmembrane region" description="Helical" evidence="6">
    <location>
        <begin position="169"/>
        <end position="188"/>
    </location>
</feature>
<dbReference type="AlphaFoldDB" id="A0A3T1DBW2"/>
<proteinExistence type="predicted"/>
<feature type="domain" description="Major facilitator superfamily (MFS) profile" evidence="7">
    <location>
        <begin position="19"/>
        <end position="407"/>
    </location>
</feature>
<evidence type="ECO:0000256" key="5">
    <source>
        <dbReference type="ARBA" id="ARBA00023136"/>
    </source>
</evidence>
<comment type="subcellular location">
    <subcellularLocation>
        <location evidence="1">Cell membrane</location>
        <topology evidence="1">Multi-pass membrane protein</topology>
    </subcellularLocation>
</comment>
<feature type="transmembrane region" description="Helical" evidence="6">
    <location>
        <begin position="224"/>
        <end position="242"/>
    </location>
</feature>
<feature type="transmembrane region" description="Helical" evidence="6">
    <location>
        <begin position="142"/>
        <end position="163"/>
    </location>
</feature>
<organism evidence="8 9">
    <name type="scientific">Cohnella abietis</name>
    <dbReference type="NCBI Taxonomy" id="2507935"/>
    <lineage>
        <taxon>Bacteria</taxon>
        <taxon>Bacillati</taxon>
        <taxon>Bacillota</taxon>
        <taxon>Bacilli</taxon>
        <taxon>Bacillales</taxon>
        <taxon>Paenibacillaceae</taxon>
        <taxon>Cohnella</taxon>
    </lineage>
</organism>
<gene>
    <name evidence="8" type="ORF">KCTCHS21_49990</name>
</gene>
<dbReference type="EMBL" id="AP019400">
    <property type="protein sequence ID" value="BBI35600.1"/>
    <property type="molecule type" value="Genomic_DNA"/>
</dbReference>
<dbReference type="Pfam" id="PF07690">
    <property type="entry name" value="MFS_1"/>
    <property type="match status" value="1"/>
</dbReference>
<dbReference type="KEGG" id="cohn:KCTCHS21_49990"/>
<keyword evidence="9" id="KW-1185">Reference proteome</keyword>
<feature type="transmembrane region" description="Helical" evidence="6">
    <location>
        <begin position="294"/>
        <end position="312"/>
    </location>
</feature>
<dbReference type="SUPFAM" id="SSF103473">
    <property type="entry name" value="MFS general substrate transporter"/>
    <property type="match status" value="1"/>
</dbReference>
<dbReference type="InterPro" id="IPR011701">
    <property type="entry name" value="MFS"/>
</dbReference>
<feature type="transmembrane region" description="Helical" evidence="6">
    <location>
        <begin position="359"/>
        <end position="379"/>
    </location>
</feature>
<name>A0A3T1DBW2_9BACL</name>
<dbReference type="PANTHER" id="PTHR23508:SF10">
    <property type="entry name" value="CARBOXYLIC ACID TRANSPORTER PROTEIN HOMOLOG"/>
    <property type="match status" value="1"/>
</dbReference>
<dbReference type="InterPro" id="IPR005829">
    <property type="entry name" value="Sugar_transporter_CS"/>
</dbReference>
<evidence type="ECO:0000259" key="7">
    <source>
        <dbReference type="PROSITE" id="PS50850"/>
    </source>
</evidence>
<evidence type="ECO:0000256" key="4">
    <source>
        <dbReference type="ARBA" id="ARBA00022989"/>
    </source>
</evidence>
<evidence type="ECO:0000256" key="1">
    <source>
        <dbReference type="ARBA" id="ARBA00004651"/>
    </source>
</evidence>
<keyword evidence="4 6" id="KW-1133">Transmembrane helix</keyword>
<keyword evidence="5 6" id="KW-0472">Membrane</keyword>
<dbReference type="PROSITE" id="PS00216">
    <property type="entry name" value="SUGAR_TRANSPORT_1"/>
    <property type="match status" value="1"/>
</dbReference>
<evidence type="ECO:0000256" key="6">
    <source>
        <dbReference type="SAM" id="Phobius"/>
    </source>
</evidence>
<feature type="transmembrane region" description="Helical" evidence="6">
    <location>
        <begin position="84"/>
        <end position="102"/>
    </location>
</feature>
<evidence type="ECO:0000256" key="3">
    <source>
        <dbReference type="ARBA" id="ARBA00022692"/>
    </source>
</evidence>
<dbReference type="PANTHER" id="PTHR23508">
    <property type="entry name" value="CARBOXYLIC ACID TRANSPORTER PROTEIN HOMOLOG"/>
    <property type="match status" value="1"/>
</dbReference>
<feature type="transmembrane region" description="Helical" evidence="6">
    <location>
        <begin position="385"/>
        <end position="403"/>
    </location>
</feature>
<evidence type="ECO:0000313" key="9">
    <source>
        <dbReference type="Proteomes" id="UP000289856"/>
    </source>
</evidence>
<evidence type="ECO:0000256" key="2">
    <source>
        <dbReference type="ARBA" id="ARBA00022448"/>
    </source>
</evidence>
<dbReference type="GO" id="GO:0005886">
    <property type="term" value="C:plasma membrane"/>
    <property type="evidence" value="ECO:0007669"/>
    <property type="project" value="UniProtKB-SubCell"/>
</dbReference>
<keyword evidence="3 6" id="KW-0812">Transmembrane</keyword>